<evidence type="ECO:0000313" key="5">
    <source>
        <dbReference type="Proteomes" id="UP000649739"/>
    </source>
</evidence>
<dbReference type="InterPro" id="IPR036059">
    <property type="entry name" value="TldD/PmbA_sf"/>
</dbReference>
<dbReference type="PANTHER" id="PTHR43666">
    <property type="entry name" value="TLDD PROTEIN"/>
    <property type="match status" value="1"/>
</dbReference>
<dbReference type="GO" id="GO:0008237">
    <property type="term" value="F:metallopeptidase activity"/>
    <property type="evidence" value="ECO:0007669"/>
    <property type="project" value="InterPro"/>
</dbReference>
<dbReference type="InterPro" id="IPR002510">
    <property type="entry name" value="Metalloprtase-TldD/E_N"/>
</dbReference>
<keyword evidence="5" id="KW-1185">Reference proteome</keyword>
<evidence type="ECO:0000259" key="2">
    <source>
        <dbReference type="Pfam" id="PF01523"/>
    </source>
</evidence>
<dbReference type="InterPro" id="IPR035068">
    <property type="entry name" value="TldD/PmbA_N"/>
</dbReference>
<dbReference type="GO" id="GO:0006508">
    <property type="term" value="P:proteolysis"/>
    <property type="evidence" value="ECO:0007669"/>
    <property type="project" value="InterPro"/>
</dbReference>
<dbReference type="RefSeq" id="WP_189171070.1">
    <property type="nucleotide sequence ID" value="NZ_BMQB01000007.1"/>
</dbReference>
<organism evidence="4 5">
    <name type="scientific">Pilimelia anulata</name>
    <dbReference type="NCBI Taxonomy" id="53371"/>
    <lineage>
        <taxon>Bacteria</taxon>
        <taxon>Bacillati</taxon>
        <taxon>Actinomycetota</taxon>
        <taxon>Actinomycetes</taxon>
        <taxon>Micromonosporales</taxon>
        <taxon>Micromonosporaceae</taxon>
        <taxon>Pilimelia</taxon>
    </lineage>
</organism>
<comment type="caution">
    <text evidence="4">The sequence shown here is derived from an EMBL/GenBank/DDBJ whole genome shotgun (WGS) entry which is preliminary data.</text>
</comment>
<name>A0A8J3BAW6_9ACTN</name>
<dbReference type="Pfam" id="PF19289">
    <property type="entry name" value="PmbA_TldD_3rd"/>
    <property type="match status" value="1"/>
</dbReference>
<feature type="domain" description="Metalloprotease TldD/E C-terminal" evidence="3">
    <location>
        <begin position="216"/>
        <end position="413"/>
    </location>
</feature>
<dbReference type="Gene3D" id="3.30.2290.10">
    <property type="entry name" value="PmbA/TldD superfamily"/>
    <property type="match status" value="1"/>
</dbReference>
<comment type="similarity">
    <text evidence="1">Belongs to the peptidase U62 family.</text>
</comment>
<dbReference type="AlphaFoldDB" id="A0A8J3BAW6"/>
<feature type="domain" description="Metalloprotease TldD/E N-terminal" evidence="2">
    <location>
        <begin position="23"/>
        <end position="87"/>
    </location>
</feature>
<evidence type="ECO:0000259" key="3">
    <source>
        <dbReference type="Pfam" id="PF19289"/>
    </source>
</evidence>
<evidence type="ECO:0008006" key="6">
    <source>
        <dbReference type="Google" id="ProtNLM"/>
    </source>
</evidence>
<protein>
    <recommendedName>
        <fullName evidence="6">TldD/PmbA family protein</fullName>
    </recommendedName>
</protein>
<dbReference type="EMBL" id="BMQB01000007">
    <property type="protein sequence ID" value="GGK00553.1"/>
    <property type="molecule type" value="Genomic_DNA"/>
</dbReference>
<proteinExistence type="inferred from homology"/>
<dbReference type="PANTHER" id="PTHR43666:SF1">
    <property type="entry name" value="CONSERVED PROTEIN"/>
    <property type="match status" value="1"/>
</dbReference>
<dbReference type="Pfam" id="PF01523">
    <property type="entry name" value="PmbA_TldD_1st"/>
    <property type="match status" value="1"/>
</dbReference>
<accession>A0A8J3BAW6</accession>
<sequence length="455" mass="45597">MTRELELAARVLAEVRRAGGGDAEVSVRHAANGLTRFANSVIHQNVADEVTAVSLRLHLDGRTVTGSTTLTGDDGLAGLVARARASAELCPPDPHWPGLSPAAPAAGAAGYDDATAAATPGDRAAAVRAFVAAADGLPTAGYCRTGTIAAAFANSAGQQLTAALTEAAIDGIARAPGADAVARDSGPRLGPLDGGALGARAAAKARAATGAADLPPGVYEVVLEPGAVSDVLENLSAFGFNGRAFAERRSFAAPGEAQFDPAVTIVDDVAGGGLPFDVEGTPRGRLALVEAGVTGGVAHDRRTAAEAGAASTGHAGPEVAWGPFPAYVALEPGAGPHAPTADPHPAVDPAAAALVAGVERGLLVTDFWYTRVLDPKSLVVTGLTRNGIWLIEDGKLAGPVSNLRFTQSYPRALAPGAVRGIGAVPTRVPGEWFGGWVSAPALHLAGWHFTGGAAG</sequence>
<reference evidence="4" key="2">
    <citation type="submission" date="2020-09" db="EMBL/GenBank/DDBJ databases">
        <authorList>
            <person name="Sun Q."/>
            <person name="Ohkuma M."/>
        </authorList>
    </citation>
    <scope>NUCLEOTIDE SEQUENCE</scope>
    <source>
        <strain evidence="4">JCM 3090</strain>
    </source>
</reference>
<reference evidence="4" key="1">
    <citation type="journal article" date="2014" name="Int. J. Syst. Evol. Microbiol.">
        <title>Complete genome sequence of Corynebacterium casei LMG S-19264T (=DSM 44701T), isolated from a smear-ripened cheese.</title>
        <authorList>
            <consortium name="US DOE Joint Genome Institute (JGI-PGF)"/>
            <person name="Walter F."/>
            <person name="Albersmeier A."/>
            <person name="Kalinowski J."/>
            <person name="Ruckert C."/>
        </authorList>
    </citation>
    <scope>NUCLEOTIDE SEQUENCE</scope>
    <source>
        <strain evidence="4">JCM 3090</strain>
    </source>
</reference>
<dbReference type="Proteomes" id="UP000649739">
    <property type="component" value="Unassembled WGS sequence"/>
</dbReference>
<gene>
    <name evidence="4" type="ORF">GCM10010123_33090</name>
</gene>
<evidence type="ECO:0000256" key="1">
    <source>
        <dbReference type="ARBA" id="ARBA00005836"/>
    </source>
</evidence>
<dbReference type="InterPro" id="IPR045569">
    <property type="entry name" value="Metalloprtase-TldD/E_C"/>
</dbReference>
<evidence type="ECO:0000313" key="4">
    <source>
        <dbReference type="EMBL" id="GGK00553.1"/>
    </source>
</evidence>
<dbReference type="SUPFAM" id="SSF111283">
    <property type="entry name" value="Putative modulator of DNA gyrase, PmbA/TldD"/>
    <property type="match status" value="1"/>
</dbReference>